<name>A0A9D1HQ88_9FIRM</name>
<keyword evidence="1" id="KW-0677">Repeat</keyword>
<dbReference type="InterPro" id="IPR019734">
    <property type="entry name" value="TPR_rpt"/>
</dbReference>
<feature type="domain" description="DUF4037" evidence="5">
    <location>
        <begin position="413"/>
        <end position="512"/>
    </location>
</feature>
<gene>
    <name evidence="6" type="ORF">IAD15_07735</name>
</gene>
<evidence type="ECO:0000313" key="7">
    <source>
        <dbReference type="Proteomes" id="UP000824175"/>
    </source>
</evidence>
<reference evidence="6" key="2">
    <citation type="journal article" date="2021" name="PeerJ">
        <title>Extensive microbial diversity within the chicken gut microbiome revealed by metagenomics and culture.</title>
        <authorList>
            <person name="Gilroy R."/>
            <person name="Ravi A."/>
            <person name="Getino M."/>
            <person name="Pursley I."/>
            <person name="Horton D.L."/>
            <person name="Alikhan N.F."/>
            <person name="Baker D."/>
            <person name="Gharbi K."/>
            <person name="Hall N."/>
            <person name="Watson M."/>
            <person name="Adriaenssens E.M."/>
            <person name="Foster-Nyarko E."/>
            <person name="Jarju S."/>
            <person name="Secka A."/>
            <person name="Antonio M."/>
            <person name="Oren A."/>
            <person name="Chaudhuri R.R."/>
            <person name="La Ragione R."/>
            <person name="Hildebrand F."/>
            <person name="Pallen M.J."/>
        </authorList>
    </citation>
    <scope>NUCLEOTIDE SEQUENCE</scope>
    <source>
        <strain evidence="6">CHK195-11698</strain>
    </source>
</reference>
<keyword evidence="2 3" id="KW-0802">TPR repeat</keyword>
<dbReference type="PROSITE" id="PS50005">
    <property type="entry name" value="TPR"/>
    <property type="match status" value="1"/>
</dbReference>
<dbReference type="AlphaFoldDB" id="A0A9D1HQ88"/>
<dbReference type="PANTHER" id="PTHR45641">
    <property type="entry name" value="TETRATRICOPEPTIDE REPEAT PROTEIN (AFU_ORTHOLOGUE AFUA_6G03870)"/>
    <property type="match status" value="1"/>
</dbReference>
<evidence type="ECO:0000259" key="5">
    <source>
        <dbReference type="Pfam" id="PF13228"/>
    </source>
</evidence>
<evidence type="ECO:0000256" key="3">
    <source>
        <dbReference type="PROSITE-ProRule" id="PRU00339"/>
    </source>
</evidence>
<dbReference type="InterPro" id="IPR025117">
    <property type="entry name" value="DUF4037"/>
</dbReference>
<dbReference type="Pfam" id="PF13228">
    <property type="entry name" value="DUF4037"/>
    <property type="match status" value="1"/>
</dbReference>
<dbReference type="SUPFAM" id="SSF48452">
    <property type="entry name" value="TPR-like"/>
    <property type="match status" value="1"/>
</dbReference>
<dbReference type="Pfam" id="PF13424">
    <property type="entry name" value="TPR_12"/>
    <property type="match status" value="2"/>
</dbReference>
<comment type="caution">
    <text evidence="6">The sequence shown here is derived from an EMBL/GenBank/DDBJ whole genome shotgun (WGS) entry which is preliminary data.</text>
</comment>
<evidence type="ECO:0000256" key="1">
    <source>
        <dbReference type="ARBA" id="ARBA00022737"/>
    </source>
</evidence>
<reference evidence="6" key="1">
    <citation type="submission" date="2020-10" db="EMBL/GenBank/DDBJ databases">
        <authorList>
            <person name="Gilroy R."/>
        </authorList>
    </citation>
    <scope>NUCLEOTIDE SEQUENCE</scope>
    <source>
        <strain evidence="6">CHK195-11698</strain>
    </source>
</reference>
<sequence length="602" mass="69113">MNLEEQLAYLDMLFQSKRLDEIEPYLLDRIRQSIMVDDLSATLTWLNEIIGYYRSISHHEEALTMSRQALKLISSMNLVDTIAHATTLINIATAYRASGDYQTAKQTYQQALGILEIYAEEPLDNQFASLYNNLALTYESLGEPEAAVTQLKKALEHLRLLDHTELNQAITYTNLACAYYQLHQYDQCLKMVEEARRLYVSLEATDDNHYAALLAVHGQTLQALGHYSEAKAIYLEALQKQKQAYGRNAGYLELLHNLKADLEKLHEDIQDLDKEIAEVESQLSRHEVKKGLDLAQAYFEDFGKEMLEKEFADIQNEVAAGLVGMGSECLGMDDGISQDHDFGPGFCLFIPRRLGIENKKRLQEAYDRLPKTYLGYTRQTSAMGEGRVGVFFIEDFFKQYTGHEKGPQQAQDWFAIPEGLLLTCTNGRLFRDPSGQFSTIYQRLKKGYPKDVRLKKMAAVLAKMAQAGQYNYQRCLIRKDLEAAYLAKYEWIKQGIHLIYLLNQQYQPYYKWQIKMAEGFSKTQTILDLLKELIRTPVQELPDDPNLALIDQMASAIKGMLEAEWDIKIEGNYLEDAARALEDRIEDPKIKKMHIMEGIEYD</sequence>
<keyword evidence="4" id="KW-0175">Coiled coil</keyword>
<dbReference type="Proteomes" id="UP000824175">
    <property type="component" value="Unassembled WGS sequence"/>
</dbReference>
<dbReference type="PANTHER" id="PTHR45641:SF19">
    <property type="entry name" value="NEPHROCYSTIN-3"/>
    <property type="match status" value="1"/>
</dbReference>
<dbReference type="EMBL" id="DVMJ01000065">
    <property type="protein sequence ID" value="HIU13942.1"/>
    <property type="molecule type" value="Genomic_DNA"/>
</dbReference>
<proteinExistence type="predicted"/>
<dbReference type="Gene3D" id="1.25.40.10">
    <property type="entry name" value="Tetratricopeptide repeat domain"/>
    <property type="match status" value="2"/>
</dbReference>
<feature type="coiled-coil region" evidence="4">
    <location>
        <begin position="248"/>
        <end position="289"/>
    </location>
</feature>
<accession>A0A9D1HQ88</accession>
<dbReference type="InterPro" id="IPR011990">
    <property type="entry name" value="TPR-like_helical_dom_sf"/>
</dbReference>
<organism evidence="6 7">
    <name type="scientific">Candidatus Fimiplasma intestinipullorum</name>
    <dbReference type="NCBI Taxonomy" id="2840825"/>
    <lineage>
        <taxon>Bacteria</taxon>
        <taxon>Bacillati</taxon>
        <taxon>Bacillota</taxon>
        <taxon>Clostridia</taxon>
        <taxon>Eubacteriales</taxon>
        <taxon>Candidatus Fimiplasma</taxon>
    </lineage>
</organism>
<evidence type="ECO:0000256" key="2">
    <source>
        <dbReference type="ARBA" id="ARBA00022803"/>
    </source>
</evidence>
<feature type="repeat" description="TPR" evidence="3">
    <location>
        <begin position="85"/>
        <end position="118"/>
    </location>
</feature>
<dbReference type="SMART" id="SM00028">
    <property type="entry name" value="TPR"/>
    <property type="match status" value="4"/>
</dbReference>
<evidence type="ECO:0000256" key="4">
    <source>
        <dbReference type="SAM" id="Coils"/>
    </source>
</evidence>
<dbReference type="Pfam" id="PF13374">
    <property type="entry name" value="TPR_10"/>
    <property type="match status" value="1"/>
</dbReference>
<evidence type="ECO:0000313" key="6">
    <source>
        <dbReference type="EMBL" id="HIU13942.1"/>
    </source>
</evidence>
<protein>
    <submittedName>
        <fullName evidence="6">DUF4037 domain-containing protein</fullName>
    </submittedName>
</protein>